<dbReference type="EMBL" id="JF999965">
    <property type="protein sequence ID" value="AEN80088.1"/>
    <property type="molecule type" value="Genomic_DNA"/>
</dbReference>
<dbReference type="KEGG" id="vg:80532484"/>
<dbReference type="Proteomes" id="UP000114267">
    <property type="component" value="Segment"/>
</dbReference>
<evidence type="ECO:0000256" key="3">
    <source>
        <dbReference type="ARBA" id="ARBA00022844"/>
    </source>
</evidence>
<evidence type="ECO:0000313" key="7">
    <source>
        <dbReference type="EMBL" id="AEN80088.1"/>
    </source>
</evidence>
<dbReference type="EMBL" id="KF487736">
    <property type="protein sequence ID" value="AGS78682.1"/>
    <property type="molecule type" value="Genomic_DNA"/>
</dbReference>
<dbReference type="GO" id="GO:0019028">
    <property type="term" value="C:viral capsid"/>
    <property type="evidence" value="ECO:0007669"/>
    <property type="project" value="UniProtKB-KW"/>
</dbReference>
<keyword evidence="3" id="KW-0946">Virion</keyword>
<dbReference type="EMBL" id="JQ647509">
    <property type="protein sequence ID" value="AFC61844.1"/>
    <property type="molecule type" value="Genomic_DNA"/>
</dbReference>
<dbReference type="Proteomes" id="UP000098628">
    <property type="component" value="Genome"/>
</dbReference>
<dbReference type="InterPro" id="IPR004999">
    <property type="entry name" value="Herpes_1"/>
</dbReference>
<reference evidence="10 14" key="7">
    <citation type="journal article" date="2013" name="Genome Announc.">
        <title>Complete genome sequence of an attenuated duck enteritis virus obtained by in vitro serial passage.</title>
        <authorList>
            <person name="Yang C."/>
            <person name="Li J."/>
            <person name="Li Q."/>
            <person name="Li H."/>
            <person name="Xia Y."/>
            <person name="Guo X."/>
            <person name="Yu K."/>
            <person name="Yang H."/>
        </authorList>
    </citation>
    <scope>NUCLEOTIDE SEQUENCE [LARGE SCALE GENOMIC DNA]</scope>
    <source>
        <strain evidence="10">K</strain>
    </source>
</reference>
<dbReference type="Proteomes" id="UP000168285">
    <property type="component" value="Segment"/>
</dbReference>
<keyword evidence="18" id="KW-1185">Reference proteome</keyword>
<gene>
    <name evidence="4" type="primary">UL38</name>
    <name evidence="9" type="synonym">DEVCV24</name>
    <name evidence="10" type="synonym">ORF22</name>
    <name evidence="12" type="synonym">ORF24</name>
</gene>
<dbReference type="GeneID" id="8223348"/>
<evidence type="ECO:0000256" key="1">
    <source>
        <dbReference type="ARBA" id="ARBA00022561"/>
    </source>
</evidence>
<dbReference type="EMBL" id="JQ673560">
    <property type="protein sequence ID" value="AGA17814.1"/>
    <property type="molecule type" value="Genomic_DNA"/>
</dbReference>
<dbReference type="EMBL" id="EU082088">
    <property type="protein sequence ID" value="ACT83536.1"/>
    <property type="molecule type" value="Genomic_DNA"/>
</dbReference>
<protein>
    <submittedName>
        <fullName evidence="4">Capsid protein</fullName>
    </submittedName>
    <submittedName>
        <fullName evidence="5">UL38</fullName>
    </submittedName>
</protein>
<evidence type="ECO:0000313" key="18">
    <source>
        <dbReference type="Proteomes" id="UP000168285"/>
    </source>
</evidence>
<organism evidence="5">
    <name type="scientific">anatid alphaherpesvirus 1</name>
    <dbReference type="NCBI Taxonomy" id="104388"/>
    <lineage>
        <taxon>Viruses</taxon>
        <taxon>Duplodnaviria</taxon>
        <taxon>Heunggongvirae</taxon>
        <taxon>Peploviricota</taxon>
        <taxon>Herviviricetes</taxon>
        <taxon>Herpesvirales</taxon>
        <taxon>Orthoherpesviridae</taxon>
        <taxon>Alphaherpesvirinae</taxon>
        <taxon>Mardivirus</taxon>
        <taxon>Mardivirus anatidalpha1</taxon>
    </lineage>
</organism>
<reference evidence="8 16" key="6">
    <citation type="journal article" date="2012" name="J. Virol.">
        <title>Complete genomic sequence of chinese virulent duck enteritis virus.</title>
        <authorList>
            <person name="Wu Y."/>
            <person name="Cheng A."/>
            <person name="Wang M."/>
            <person name="Yang Q."/>
            <person name="Zhu D."/>
            <person name="Jia R."/>
            <person name="Chen S."/>
            <person name="Zhou Y."/>
            <person name="Wang X."/>
            <person name="Chen X."/>
        </authorList>
    </citation>
    <scope>NUCLEOTIDE SEQUENCE [LARGE SCALE GENOMIC DNA]</scope>
    <source>
        <strain evidence="8">CHv</strain>
    </source>
</reference>
<evidence type="ECO:0000313" key="19">
    <source>
        <dbReference type="Proteomes" id="UP000180937"/>
    </source>
</evidence>
<dbReference type="EMBL" id="FJ213607">
    <property type="protein sequence ID" value="ACI26681.1"/>
    <property type="molecule type" value="Genomic_DNA"/>
</dbReference>
<proteinExistence type="inferred from homology"/>
<reference evidence="9 19" key="9">
    <citation type="journal article" date="2014" name="Virus Genes">
        <title>Comparative genomic sequence analysis between a standard challenge strain and a vaccine strain of duck enteritis virus in China.</title>
        <authorList>
            <person name="Yang C."/>
            <person name="Li Q."/>
            <person name="Li J."/>
            <person name="Zhang G."/>
            <person name="Li H."/>
            <person name="Xia Y."/>
            <person name="Yang H."/>
            <person name="Yu K."/>
        </authorList>
    </citation>
    <scope>NUCLEOTIDE SEQUENCE [LARGE SCALE GENOMIC DNA]</scope>
    <source>
        <strain evidence="9">CV</strain>
    </source>
</reference>
<evidence type="ECO:0000313" key="16">
    <source>
        <dbReference type="Proteomes" id="UP000135812"/>
    </source>
</evidence>
<dbReference type="OrthoDB" id="5868at10239"/>
<dbReference type="EMBL" id="KJ549663">
    <property type="protein sequence ID" value="AJG04891.1"/>
    <property type="molecule type" value="Genomic_DNA"/>
</dbReference>
<evidence type="ECO:0000313" key="10">
    <source>
        <dbReference type="EMBL" id="AGS78682.1"/>
    </source>
</evidence>
<reference evidence="12" key="11">
    <citation type="journal article" date="2015" name="Arch. Virol.">
        <title>Biological properties of a duck enteritis virus attenuated via serial passaging in chick embryo fibroblasts.</title>
        <authorList>
            <person name="Yang C."/>
            <person name="Li J."/>
            <person name="Li Q."/>
            <person name="Li L."/>
            <person name="Sun M."/>
            <person name="Li H."/>
            <person name="Xia Y."/>
            <person name="Yang H."/>
            <person name="Yu K."/>
        </authorList>
    </citation>
    <scope>NUCLEOTIDE SEQUENCE</scope>
    <source>
        <strain evidence="12">CV p80</strain>
    </source>
</reference>
<reference evidence="4" key="1">
    <citation type="submission" date="2007-07" db="EMBL/GenBank/DDBJ databases">
        <title>Discovery and functional identification of novel Duck enteritis virus UL38 gene.</title>
        <authorList>
            <person name="Cheng A.C."/>
            <person name="Wang M.S."/>
            <person name="Zhu D.K."/>
            <person name="Guo Y.F."/>
            <person name="Jia R.Y."/>
            <person name="Luo Q.H."/>
        </authorList>
    </citation>
    <scope>NUCLEOTIDE SEQUENCE</scope>
    <source>
        <strain evidence="4">CHv</strain>
    </source>
</reference>
<dbReference type="Proteomes" id="UP000180937">
    <property type="component" value="Segment"/>
</dbReference>
<dbReference type="Pfam" id="PF03327">
    <property type="entry name" value="Herpes_VP19C"/>
    <property type="match status" value="1"/>
</dbReference>
<sequence>MKVPNGNGEFSGHRSVYSVTSNDPLRKIATGITIDGRRNGMRSNANWRSNPGMKSGLEWMLNTLKESTTDTAFLQPAAGPDSVTATIMHALVQYDPLLDTRRSLTFLARQVSLTDFCVPESERPGMPILILRHPLDIHSMSILSTPPGRNPTVLEEAWLRLSETASVSVQRSGENGVRASLISFSFLVASRAEEYPDRSGAEALRAHIIATYGSRRVSQRLDRFGEALTAMVRCHVHPHMVFNLLGGLLSYISQREIASVTAVSSGIQESYKTDKSSNPRSSVHIPACAFLDLDQELRISGDGVCFLYLVFVYTHRLGREGVRAYFIKSTLNDICIREGLGHVYGRLRTENTIRGMQGAVCAPATDNAIFPLLQLYSNINAPRCPRATLFAPRATDGLFNWVPDIRGYPTIDSCMYAAYRRVGIMTGDSPRAVKRTERYGSIDVPVIWLEGVNWTLGSPWRECYY</sequence>
<dbReference type="Proteomes" id="UP000164963">
    <property type="component" value="Genome"/>
</dbReference>
<evidence type="ECO:0000313" key="8">
    <source>
        <dbReference type="EMBL" id="AFC61844.1"/>
    </source>
</evidence>
<reference evidence="6" key="4">
    <citation type="submission" date="2009-07" db="EMBL/GenBank/DDBJ databases">
        <authorList>
            <person name="Li Y.F."/>
            <person name="Huang B."/>
        </authorList>
    </citation>
    <scope>NUCLEOTIDE SEQUENCE</scope>
    <source>
        <strain evidence="6">VAC</strain>
    </source>
</reference>
<evidence type="ECO:0000313" key="5">
    <source>
        <dbReference type="EMBL" id="ACI26681.1"/>
    </source>
</evidence>
<keyword evidence="1" id="KW-0167">Capsid protein</keyword>
<keyword evidence="2" id="KW-1048">Host nucleus</keyword>
<reference evidence="7 18" key="5">
    <citation type="journal article" date="2011" name="Virus Res.">
        <title>Complete genome sequence of virulent duck enteritis virus (DEV) strain 2085 and comparison with genome sequences of virulent and attenuated DEV strains.</title>
        <authorList>
            <person name="Wang J."/>
            <person name="Hoper D."/>
            <person name="Beer M."/>
            <person name="Osterrieder N."/>
        </authorList>
    </citation>
    <scope>NUCLEOTIDE SEQUENCE [LARGE SCALE GENOMIC DNA]</scope>
    <source>
        <strain evidence="7">2085</strain>
    </source>
</reference>
<name>B6E8Z0_9ALPH</name>
<evidence type="ECO:0000313" key="14">
    <source>
        <dbReference type="Proteomes" id="UP000112239"/>
    </source>
</evidence>
<evidence type="ECO:0000256" key="2">
    <source>
        <dbReference type="ARBA" id="ARBA00022562"/>
    </source>
</evidence>
<dbReference type="EMBL" id="EU071041">
    <property type="protein sequence ID" value="ABW35294.1"/>
    <property type="molecule type" value="Genomic_DNA"/>
</dbReference>
<reference evidence="6 17" key="3">
    <citation type="journal article" date="2009" name="Virology">
        <title>Molecular characterization of the genome of duck enteritis virus.</title>
        <authorList>
            <person name="Li Y."/>
            <person name="Huang B."/>
            <person name="Ma X."/>
            <person name="Wu J."/>
            <person name="Li F."/>
            <person name="Ai W."/>
            <person name="Song M."/>
            <person name="Yang H."/>
        </authorList>
    </citation>
    <scope>NUCLEOTIDE SEQUENCE [LARGE SCALE GENOMIC DNA]</scope>
    <source>
        <strain evidence="6">VAC</strain>
    </source>
</reference>
<dbReference type="GO" id="GO:0003677">
    <property type="term" value="F:DNA binding"/>
    <property type="evidence" value="ECO:0007669"/>
    <property type="project" value="InterPro"/>
</dbReference>
<reference evidence="13" key="10">
    <citation type="submission" date="2014-03" db="EMBL/GenBank/DDBJ databases">
        <title>Protective efficacy and genomic characteristics of a duck enteritis virus attenuated by serial passage in chick embryo fibroblast.</title>
        <authorList>
            <person name="Yang C."/>
            <person name="Li Q."/>
            <person name="Li J."/>
            <person name="Liu D."/>
            <person name="Li L."/>
            <person name="Li H."/>
            <person name="Xia Y."/>
            <person name="Yang H."/>
            <person name="Yu K."/>
        </authorList>
    </citation>
    <scope>NUCLEOTIDE SEQUENCE [LARGE SCALE GENOMIC DNA]</scope>
</reference>
<dbReference type="HAMAP" id="MF_04018">
    <property type="entry name" value="HSV_TRX1"/>
    <property type="match status" value="1"/>
</dbReference>
<dbReference type="Proteomes" id="UP000135812">
    <property type="component" value="Genome"/>
</dbReference>
<dbReference type="GeneID" id="80532484"/>
<dbReference type="RefSeq" id="YP_010795337.1">
    <property type="nucleotide sequence ID" value="NC_075687.1"/>
</dbReference>
<dbReference type="GO" id="GO:0019069">
    <property type="term" value="P:viral capsid assembly"/>
    <property type="evidence" value="ECO:0007669"/>
    <property type="project" value="InterPro"/>
</dbReference>
<dbReference type="RefSeq" id="YP_003084383.1">
    <property type="nucleotide sequence ID" value="NC_013036.1"/>
</dbReference>
<reference evidence="5" key="2">
    <citation type="submission" date="2008-09" db="EMBL/GenBank/DDBJ databases">
        <title>Molecular characteristics of duck enteritis virus UL37 to UL43 homolog genes corresponding to those of HSV-1.</title>
        <authorList>
            <person name="Li H."/>
            <person name="Liu S."/>
            <person name="Li Y."/>
            <person name="Kong X."/>
        </authorList>
    </citation>
    <scope>NUCLEOTIDE SEQUENCE</scope>
    <source>
        <strain evidence="5">DEV Clone-03 vaccine</strain>
    </source>
</reference>
<dbReference type="EMBL" id="KF263690">
    <property type="protein sequence ID" value="AGW24816.1"/>
    <property type="molecule type" value="Genomic_DNA"/>
</dbReference>
<evidence type="ECO:0000313" key="9">
    <source>
        <dbReference type="EMBL" id="AGA17814.1"/>
    </source>
</evidence>
<dbReference type="KEGG" id="vg:8223348"/>
<evidence type="ECO:0000313" key="17">
    <source>
        <dbReference type="Proteomes" id="UP000164963"/>
    </source>
</evidence>
<reference evidence="11 15" key="8">
    <citation type="submission" date="2013-06" db="EMBL/GenBank/DDBJ databases">
        <authorList>
            <person name="Zou Z."/>
            <person name="Hu Y."/>
        </authorList>
    </citation>
    <scope>NUCLEOTIDE SEQUENCE [LARGE SCALE GENOMIC DNA]</scope>
    <source>
        <strain evidence="11">C-KCE</strain>
    </source>
</reference>
<dbReference type="Proteomes" id="UP000112239">
    <property type="component" value="Segment"/>
</dbReference>
<evidence type="ECO:0000313" key="4">
    <source>
        <dbReference type="EMBL" id="ABW35294.1"/>
    </source>
</evidence>
<accession>B6E8Z0</accession>
<evidence type="ECO:0000313" key="11">
    <source>
        <dbReference type="EMBL" id="AGW24816.1"/>
    </source>
</evidence>
<evidence type="ECO:0000313" key="12">
    <source>
        <dbReference type="EMBL" id="AJG04891.1"/>
    </source>
</evidence>
<evidence type="ECO:0000313" key="6">
    <source>
        <dbReference type="EMBL" id="ACT83536.1"/>
    </source>
</evidence>
<evidence type="ECO:0000313" key="15">
    <source>
        <dbReference type="Proteomes" id="UP000114267"/>
    </source>
</evidence>
<evidence type="ECO:0000313" key="13">
    <source>
        <dbReference type="Proteomes" id="UP000098628"/>
    </source>
</evidence>